<keyword evidence="2" id="KW-1185">Reference proteome</keyword>
<gene>
    <name evidence="1" type="ORF">I551_2660</name>
</gene>
<comment type="caution">
    <text evidence="1">The sequence shown here is derived from an EMBL/GenBank/DDBJ whole genome shotgun (WGS) entry which is preliminary data.</text>
</comment>
<name>A0ABP3AIH1_MYCUL</name>
<evidence type="ECO:0000313" key="1">
    <source>
        <dbReference type="EMBL" id="EUA91003.1"/>
    </source>
</evidence>
<protein>
    <submittedName>
        <fullName evidence="1">Uncharacterized protein</fullName>
    </submittedName>
</protein>
<accession>A0ABP3AIH1</accession>
<dbReference type="Proteomes" id="UP000020681">
    <property type="component" value="Unassembled WGS sequence"/>
</dbReference>
<proteinExistence type="predicted"/>
<evidence type="ECO:0000313" key="2">
    <source>
        <dbReference type="Proteomes" id="UP000020681"/>
    </source>
</evidence>
<sequence length="39" mass="4286">MATTELVVLLARLVARTRLRLPAQRIRAANFAALAPNRA</sequence>
<reference evidence="1 2" key="1">
    <citation type="submission" date="2014-01" db="EMBL/GenBank/DDBJ databases">
        <authorList>
            <person name="Dobos K."/>
            <person name="Lenaerts A."/>
            <person name="Ordway D."/>
            <person name="DeGroote M.A."/>
            <person name="Parker T."/>
            <person name="Sizemore C."/>
            <person name="Tallon L.J."/>
            <person name="Sadzewicz L.K."/>
            <person name="Sengamalay N."/>
            <person name="Fraser C.M."/>
            <person name="Hine E."/>
            <person name="Shefchek K.A."/>
            <person name="Das S.P."/>
            <person name="Tettelin H."/>
        </authorList>
    </citation>
    <scope>NUCLEOTIDE SEQUENCE [LARGE SCALE GENOMIC DNA]</scope>
    <source>
        <strain evidence="1 2">Harvey</strain>
    </source>
</reference>
<organism evidence="1 2">
    <name type="scientific">Mycobacterium ulcerans str. Harvey</name>
    <dbReference type="NCBI Taxonomy" id="1299332"/>
    <lineage>
        <taxon>Bacteria</taxon>
        <taxon>Bacillati</taxon>
        <taxon>Actinomycetota</taxon>
        <taxon>Actinomycetes</taxon>
        <taxon>Mycobacteriales</taxon>
        <taxon>Mycobacteriaceae</taxon>
        <taxon>Mycobacterium</taxon>
        <taxon>Mycobacterium ulcerans group</taxon>
    </lineage>
</organism>
<dbReference type="EMBL" id="JAOL01000097">
    <property type="protein sequence ID" value="EUA91003.1"/>
    <property type="molecule type" value="Genomic_DNA"/>
</dbReference>